<name>S6G3L5_9MOLU</name>
<dbReference type="RefSeq" id="WP_004429422.1">
    <property type="nucleotide sequence ID" value="NZ_AORK01000025.1"/>
</dbReference>
<evidence type="ECO:0000313" key="1">
    <source>
        <dbReference type="EMBL" id="EOA07022.1"/>
    </source>
</evidence>
<dbReference type="Pfam" id="PF09504">
    <property type="entry name" value="RE_Bsp6I"/>
    <property type="match status" value="1"/>
</dbReference>
<organism evidence="1 2">
    <name type="scientific">Mycoplasma yeatsii 13926</name>
    <dbReference type="NCBI Taxonomy" id="1188240"/>
    <lineage>
        <taxon>Bacteria</taxon>
        <taxon>Bacillati</taxon>
        <taxon>Mycoplasmatota</taxon>
        <taxon>Mollicutes</taxon>
        <taxon>Mycoplasmataceae</taxon>
        <taxon>Mycoplasma</taxon>
    </lineage>
</organism>
<protein>
    <submittedName>
        <fullName evidence="1">Type II restriction modification system endonuclease</fullName>
    </submittedName>
</protein>
<dbReference type="GO" id="GO:0004519">
    <property type="term" value="F:endonuclease activity"/>
    <property type="evidence" value="ECO:0007669"/>
    <property type="project" value="UniProtKB-KW"/>
</dbReference>
<dbReference type="OrthoDB" id="400238at2"/>
<gene>
    <name evidence="1" type="ORF">MYEA_6050</name>
</gene>
<keyword evidence="1" id="KW-0540">Nuclease</keyword>
<dbReference type="Proteomes" id="UP000015348">
    <property type="component" value="Unassembled WGS sequence"/>
</dbReference>
<dbReference type="eggNOG" id="ENOG5033MP0">
    <property type="taxonomic scope" value="Bacteria"/>
</dbReference>
<sequence>MLKTITKEKYDEIILLYPLWKELNKKIKISYTRGVNFHEIFSEFVVCYINDYQISHNDGSEDAISKEGLKVQIKSSSNYKTDLTSFGPRSEFDILEFARLDQQNDLLYLYKIPIENLKSIEVKQGQTFAQQQEEKRRPRFSIISKIIKKDNLKPYAKVNMITGEYEFYNKTIRLPNRFFNFLMPLKCFEQFY</sequence>
<keyword evidence="1" id="KW-0255">Endonuclease</keyword>
<proteinExistence type="predicted"/>
<accession>S6G3L5</accession>
<dbReference type="AlphaFoldDB" id="S6G3L5"/>
<dbReference type="PATRIC" id="fig|1188240.3.peg.595"/>
<evidence type="ECO:0000313" key="2">
    <source>
        <dbReference type="Proteomes" id="UP000015348"/>
    </source>
</evidence>
<dbReference type="EMBL" id="AORK01000025">
    <property type="protein sequence ID" value="EOA07022.1"/>
    <property type="molecule type" value="Genomic_DNA"/>
</dbReference>
<comment type="caution">
    <text evidence="1">The sequence shown here is derived from an EMBL/GenBank/DDBJ whole genome shotgun (WGS) entry which is preliminary data.</text>
</comment>
<keyword evidence="1" id="KW-0378">Hydrolase</keyword>
<reference evidence="1 2" key="1">
    <citation type="journal article" date="2013" name="Genome Announc.">
        <title>Draft Genome Sequences of Mycoplasma auris and Mycoplasma yeatsii, Two Species of the Ear Canal of Caprinae.</title>
        <authorList>
            <person name="Dordet-Frisoni E."/>
            <person name="Baranowski E."/>
            <person name="Barre A."/>
            <person name="Blanchard A."/>
            <person name="Breton M."/>
            <person name="Couture C."/>
            <person name="Dupuy V."/>
            <person name="Gaurivaud P."/>
            <person name="Jacob D."/>
            <person name="Lemaitre C."/>
            <person name="Manso-Silvan L."/>
            <person name="Nikolski M."/>
            <person name="Nouvel L.X."/>
            <person name="Poumarat F."/>
            <person name="Sirand-Pugnet P."/>
            <person name="Thebault P."/>
            <person name="Theil S."/>
            <person name="Thiaucourt F."/>
            <person name="Citti C."/>
            <person name="Tardy F."/>
        </authorList>
    </citation>
    <scope>NUCLEOTIDE SEQUENCE [LARGE SCALE GENOMIC DNA]</scope>
    <source>
        <strain evidence="1 2">13926</strain>
    </source>
</reference>
<dbReference type="InterPro" id="IPR019037">
    <property type="entry name" value="Restrct_endonuc_II_Bsp6I"/>
</dbReference>